<feature type="non-terminal residue" evidence="2">
    <location>
        <position position="152"/>
    </location>
</feature>
<reference evidence="2" key="1">
    <citation type="submission" date="2015-11" db="EMBL/GenBank/DDBJ databases">
        <title>De novo transcriptome assembly of four potential Pierce s Disease insect vectors from Arizona vineyards.</title>
        <authorList>
            <person name="Tassone E.E."/>
        </authorList>
    </citation>
    <scope>NUCLEOTIDE SEQUENCE</scope>
</reference>
<feature type="non-terminal residue" evidence="2">
    <location>
        <position position="1"/>
    </location>
</feature>
<dbReference type="Pfam" id="PF00078">
    <property type="entry name" value="RVT_1"/>
    <property type="match status" value="1"/>
</dbReference>
<protein>
    <recommendedName>
        <fullName evidence="1">Reverse transcriptase domain-containing protein</fullName>
    </recommendedName>
</protein>
<accession>A0A1B6FF26</accession>
<dbReference type="InterPro" id="IPR043502">
    <property type="entry name" value="DNA/RNA_pol_sf"/>
</dbReference>
<evidence type="ECO:0000259" key="1">
    <source>
        <dbReference type="Pfam" id="PF00078"/>
    </source>
</evidence>
<dbReference type="InterPro" id="IPR000477">
    <property type="entry name" value="RT_dom"/>
</dbReference>
<dbReference type="SUPFAM" id="SSF56672">
    <property type="entry name" value="DNA/RNA polymerases"/>
    <property type="match status" value="1"/>
</dbReference>
<dbReference type="GO" id="GO:0071897">
    <property type="term" value="P:DNA biosynthetic process"/>
    <property type="evidence" value="ECO:0007669"/>
    <property type="project" value="UniProtKB-ARBA"/>
</dbReference>
<dbReference type="EMBL" id="GECZ01020953">
    <property type="protein sequence ID" value="JAS48816.1"/>
    <property type="molecule type" value="Transcribed_RNA"/>
</dbReference>
<dbReference type="PANTHER" id="PTHR19446">
    <property type="entry name" value="REVERSE TRANSCRIPTASES"/>
    <property type="match status" value="1"/>
</dbReference>
<organism evidence="2">
    <name type="scientific">Cuerna arida</name>
    <dbReference type="NCBI Taxonomy" id="1464854"/>
    <lineage>
        <taxon>Eukaryota</taxon>
        <taxon>Metazoa</taxon>
        <taxon>Ecdysozoa</taxon>
        <taxon>Arthropoda</taxon>
        <taxon>Hexapoda</taxon>
        <taxon>Insecta</taxon>
        <taxon>Pterygota</taxon>
        <taxon>Neoptera</taxon>
        <taxon>Paraneoptera</taxon>
        <taxon>Hemiptera</taxon>
        <taxon>Auchenorrhyncha</taxon>
        <taxon>Membracoidea</taxon>
        <taxon>Cicadellidae</taxon>
        <taxon>Cicadellinae</taxon>
        <taxon>Proconiini</taxon>
        <taxon>Cuerna</taxon>
    </lineage>
</organism>
<dbReference type="AlphaFoldDB" id="A0A1B6FF26"/>
<sequence length="152" mass="17265">TDIADIPFTMIELLQSLEEVQNSAPGEDNIHNAMLKNLSQQSLKEILTVFNNIWSSGNIPQEWKKATIIPILKPTKDPDLPESYRPISLTSCLGKLMERLVNRRLENDEKLHPKQFGYRPRKGTIDALLHFTESIFRSFSANSTTVAVMVDL</sequence>
<gene>
    <name evidence="2" type="ORF">g.2866</name>
</gene>
<evidence type="ECO:0000313" key="2">
    <source>
        <dbReference type="EMBL" id="JAS48816.1"/>
    </source>
</evidence>
<proteinExistence type="predicted"/>
<name>A0A1B6FF26_9HEMI</name>
<feature type="domain" description="Reverse transcriptase" evidence="1">
    <location>
        <begin position="75"/>
        <end position="136"/>
    </location>
</feature>